<gene>
    <name evidence="1" type="ORF">ILEXP_LOCUS747</name>
</gene>
<reference evidence="1 2" key="1">
    <citation type="submission" date="2024-02" db="EMBL/GenBank/DDBJ databases">
        <authorList>
            <person name="Vignale AGUSTIN F."/>
            <person name="Sosa J E."/>
            <person name="Modenutti C."/>
        </authorList>
    </citation>
    <scope>NUCLEOTIDE SEQUENCE [LARGE SCALE GENOMIC DNA]</scope>
</reference>
<keyword evidence="2" id="KW-1185">Reference proteome</keyword>
<dbReference type="PANTHER" id="PTHR47186">
    <property type="entry name" value="LEUCINE-RICH REPEAT-CONTAINING PROTEIN 57"/>
    <property type="match status" value="1"/>
</dbReference>
<dbReference type="InterPro" id="IPR032675">
    <property type="entry name" value="LRR_dom_sf"/>
</dbReference>
<comment type="caution">
    <text evidence="1">The sequence shown here is derived from an EMBL/GenBank/DDBJ whole genome shotgun (WGS) entry which is preliminary data.</text>
</comment>
<dbReference type="SUPFAM" id="SSF52058">
    <property type="entry name" value="L domain-like"/>
    <property type="match status" value="1"/>
</dbReference>
<organism evidence="1 2">
    <name type="scientific">Ilex paraguariensis</name>
    <name type="common">yerba mate</name>
    <dbReference type="NCBI Taxonomy" id="185542"/>
    <lineage>
        <taxon>Eukaryota</taxon>
        <taxon>Viridiplantae</taxon>
        <taxon>Streptophyta</taxon>
        <taxon>Embryophyta</taxon>
        <taxon>Tracheophyta</taxon>
        <taxon>Spermatophyta</taxon>
        <taxon>Magnoliopsida</taxon>
        <taxon>eudicotyledons</taxon>
        <taxon>Gunneridae</taxon>
        <taxon>Pentapetalae</taxon>
        <taxon>asterids</taxon>
        <taxon>campanulids</taxon>
        <taxon>Aquifoliales</taxon>
        <taxon>Aquifoliaceae</taxon>
        <taxon>Ilex</taxon>
    </lineage>
</organism>
<accession>A0ABC8QMS2</accession>
<evidence type="ECO:0000313" key="2">
    <source>
        <dbReference type="Proteomes" id="UP001642360"/>
    </source>
</evidence>
<name>A0ABC8QMS2_9AQUA</name>
<evidence type="ECO:0008006" key="3">
    <source>
        <dbReference type="Google" id="ProtNLM"/>
    </source>
</evidence>
<dbReference type="Proteomes" id="UP001642360">
    <property type="component" value="Unassembled WGS sequence"/>
</dbReference>
<dbReference type="PANTHER" id="PTHR47186:SF45">
    <property type="entry name" value="DISEASE RESISTANCE RPP13-LIKE PROTEIN 1"/>
    <property type="match status" value="1"/>
</dbReference>
<protein>
    <recommendedName>
        <fullName evidence="3">NB-ARC domain-containing protein</fullName>
    </recommendedName>
</protein>
<evidence type="ECO:0000313" key="1">
    <source>
        <dbReference type="EMBL" id="CAK9133823.1"/>
    </source>
</evidence>
<dbReference type="EMBL" id="CAUOFW020000207">
    <property type="protein sequence ID" value="CAK9133823.1"/>
    <property type="molecule type" value="Genomic_DNA"/>
</dbReference>
<sequence length="193" mass="21712">MYELRLEKEIGKEIVKKCGCIPLAIKAIAEDHEINTEQLVRSLLVGVGHGKVSQVLDLSHIKLDKITIRDLWHWITSQKHLAYLNLRNVTKLVELPDSIGKIWGLHILILGECKNLKKLSALITSIPKLTVLDMGNCPLLQCLPQGLLRLSNLQELYGFKITSLTDVEGCHLGEPRGLSSLLVMQMEIKEEIH</sequence>
<dbReference type="AlphaFoldDB" id="A0ABC8QMS2"/>
<dbReference type="Gene3D" id="3.80.10.10">
    <property type="entry name" value="Ribonuclease Inhibitor"/>
    <property type="match status" value="1"/>
</dbReference>
<proteinExistence type="predicted"/>